<sequence length="318" mass="35055">MAEVKDPFWSMMKYYWATFNPNQQSCSFAKEKDISPEDLASLATASMKPYRLEPDDIVIASLPGTDSGKNAPTHKNDTQENEHFLTPPEHHNPSTFSSQEDPLSVRAVKPSVSKVTVRVVAETTAGDGKRMGDEARVDFEKGEKIDSCVEVSGGRCSDSAKGVGGIKGFEREFKRSRVSGTKLDNTISKKIRVSKMRTICIDGTKINKDVNDCEIIDLETEEIDRAGKVYVGKITTDWEVNTESVSEPSAIRGKEKDMGGEENAGRYVKVKKDGSWKDLVHAFDAIFGKLDDGNGKGDILKTAANMGVTFSKPRWSED</sequence>
<reference evidence="2" key="1">
    <citation type="journal article" date="2023" name="Nat. Plants">
        <title>Single-cell RNA sequencing provides a high-resolution roadmap for understanding the multicellular compartmentation of specialized metabolism.</title>
        <authorList>
            <person name="Sun S."/>
            <person name="Shen X."/>
            <person name="Li Y."/>
            <person name="Li Y."/>
            <person name="Wang S."/>
            <person name="Li R."/>
            <person name="Zhang H."/>
            <person name="Shen G."/>
            <person name="Guo B."/>
            <person name="Wei J."/>
            <person name="Xu J."/>
            <person name="St-Pierre B."/>
            <person name="Chen S."/>
            <person name="Sun C."/>
        </authorList>
    </citation>
    <scope>NUCLEOTIDE SEQUENCE [LARGE SCALE GENOMIC DNA]</scope>
</reference>
<keyword evidence="2" id="KW-1185">Reference proteome</keyword>
<evidence type="ECO:0000313" key="1">
    <source>
        <dbReference type="EMBL" id="KAI5655919.1"/>
    </source>
</evidence>
<protein>
    <submittedName>
        <fullName evidence="1">Uncharacterized protein</fullName>
    </submittedName>
</protein>
<dbReference type="Proteomes" id="UP001060085">
    <property type="component" value="Linkage Group LG06"/>
</dbReference>
<evidence type="ECO:0000313" key="2">
    <source>
        <dbReference type="Proteomes" id="UP001060085"/>
    </source>
</evidence>
<name>A0ACC0A6U6_CATRO</name>
<gene>
    <name evidence="1" type="ORF">M9H77_24712</name>
</gene>
<comment type="caution">
    <text evidence="1">The sequence shown here is derived from an EMBL/GenBank/DDBJ whole genome shotgun (WGS) entry which is preliminary data.</text>
</comment>
<dbReference type="EMBL" id="CM044706">
    <property type="protein sequence ID" value="KAI5655919.1"/>
    <property type="molecule type" value="Genomic_DNA"/>
</dbReference>
<proteinExistence type="predicted"/>
<accession>A0ACC0A6U6</accession>
<organism evidence="1 2">
    <name type="scientific">Catharanthus roseus</name>
    <name type="common">Madagascar periwinkle</name>
    <name type="synonym">Vinca rosea</name>
    <dbReference type="NCBI Taxonomy" id="4058"/>
    <lineage>
        <taxon>Eukaryota</taxon>
        <taxon>Viridiplantae</taxon>
        <taxon>Streptophyta</taxon>
        <taxon>Embryophyta</taxon>
        <taxon>Tracheophyta</taxon>
        <taxon>Spermatophyta</taxon>
        <taxon>Magnoliopsida</taxon>
        <taxon>eudicotyledons</taxon>
        <taxon>Gunneridae</taxon>
        <taxon>Pentapetalae</taxon>
        <taxon>asterids</taxon>
        <taxon>lamiids</taxon>
        <taxon>Gentianales</taxon>
        <taxon>Apocynaceae</taxon>
        <taxon>Rauvolfioideae</taxon>
        <taxon>Vinceae</taxon>
        <taxon>Catharanthinae</taxon>
        <taxon>Catharanthus</taxon>
    </lineage>
</organism>